<dbReference type="PROSITE" id="PS50977">
    <property type="entry name" value="HTH_TETR_2"/>
    <property type="match status" value="1"/>
</dbReference>
<evidence type="ECO:0000313" key="7">
    <source>
        <dbReference type="Proteomes" id="UP000659388"/>
    </source>
</evidence>
<name>A0A937F9P9_9BACT</name>
<dbReference type="InterPro" id="IPR001647">
    <property type="entry name" value="HTH_TetR"/>
</dbReference>
<evidence type="ECO:0000313" key="6">
    <source>
        <dbReference type="EMBL" id="MBL3656508.1"/>
    </source>
</evidence>
<proteinExistence type="predicted"/>
<dbReference type="InterPro" id="IPR009057">
    <property type="entry name" value="Homeodomain-like_sf"/>
</dbReference>
<organism evidence="6 7">
    <name type="scientific">Fulvivirga sediminis</name>
    <dbReference type="NCBI Taxonomy" id="2803949"/>
    <lineage>
        <taxon>Bacteria</taxon>
        <taxon>Pseudomonadati</taxon>
        <taxon>Bacteroidota</taxon>
        <taxon>Cytophagia</taxon>
        <taxon>Cytophagales</taxon>
        <taxon>Fulvivirgaceae</taxon>
        <taxon>Fulvivirga</taxon>
    </lineage>
</organism>
<reference evidence="6" key="1">
    <citation type="submission" date="2021-01" db="EMBL/GenBank/DDBJ databases">
        <title>Fulvivirga kasyanovii gen. nov., sp nov., a novel member of the phylum Bacteroidetes isolated from seawater in a mussel farm.</title>
        <authorList>
            <person name="Zhao L.-H."/>
            <person name="Wang Z.-J."/>
        </authorList>
    </citation>
    <scope>NUCLEOTIDE SEQUENCE</scope>
    <source>
        <strain evidence="6">2943</strain>
    </source>
</reference>
<dbReference type="Proteomes" id="UP000659388">
    <property type="component" value="Unassembled WGS sequence"/>
</dbReference>
<dbReference type="SUPFAM" id="SSF46689">
    <property type="entry name" value="Homeodomain-like"/>
    <property type="match status" value="1"/>
</dbReference>
<evidence type="ECO:0000256" key="3">
    <source>
        <dbReference type="ARBA" id="ARBA00023163"/>
    </source>
</evidence>
<dbReference type="GO" id="GO:0003677">
    <property type="term" value="F:DNA binding"/>
    <property type="evidence" value="ECO:0007669"/>
    <property type="project" value="UniProtKB-UniRule"/>
</dbReference>
<feature type="DNA-binding region" description="H-T-H motif" evidence="4">
    <location>
        <begin position="27"/>
        <end position="46"/>
    </location>
</feature>
<dbReference type="Gene3D" id="1.10.357.10">
    <property type="entry name" value="Tetracycline Repressor, domain 2"/>
    <property type="match status" value="1"/>
</dbReference>
<dbReference type="RefSeq" id="WP_202244300.1">
    <property type="nucleotide sequence ID" value="NZ_JAESIY010000005.1"/>
</dbReference>
<keyword evidence="2 4" id="KW-0238">DNA-binding</keyword>
<keyword evidence="7" id="KW-1185">Reference proteome</keyword>
<evidence type="ECO:0000259" key="5">
    <source>
        <dbReference type="PROSITE" id="PS50977"/>
    </source>
</evidence>
<keyword evidence="1" id="KW-0805">Transcription regulation</keyword>
<dbReference type="PANTHER" id="PTHR47506:SF3">
    <property type="entry name" value="HTH-TYPE TRANSCRIPTIONAL REGULATOR LMRA"/>
    <property type="match status" value="1"/>
</dbReference>
<feature type="domain" description="HTH tetR-type" evidence="5">
    <location>
        <begin position="4"/>
        <end position="64"/>
    </location>
</feature>
<dbReference type="InterPro" id="IPR011075">
    <property type="entry name" value="TetR_C"/>
</dbReference>
<dbReference type="AlphaFoldDB" id="A0A937F9P9"/>
<dbReference type="Pfam" id="PF00440">
    <property type="entry name" value="TetR_N"/>
    <property type="match status" value="1"/>
</dbReference>
<dbReference type="EMBL" id="JAESIY010000005">
    <property type="protein sequence ID" value="MBL3656508.1"/>
    <property type="molecule type" value="Genomic_DNA"/>
</dbReference>
<evidence type="ECO:0000256" key="2">
    <source>
        <dbReference type="ARBA" id="ARBA00023125"/>
    </source>
</evidence>
<keyword evidence="3" id="KW-0804">Transcription</keyword>
<evidence type="ECO:0000256" key="4">
    <source>
        <dbReference type="PROSITE-ProRule" id="PRU00335"/>
    </source>
</evidence>
<dbReference type="PRINTS" id="PR00455">
    <property type="entry name" value="HTHTETR"/>
</dbReference>
<comment type="caution">
    <text evidence="6">The sequence shown here is derived from an EMBL/GenBank/DDBJ whole genome shotgun (WGS) entry which is preliminary data.</text>
</comment>
<evidence type="ECO:0000256" key="1">
    <source>
        <dbReference type="ARBA" id="ARBA00023015"/>
    </source>
</evidence>
<dbReference type="InterPro" id="IPR036271">
    <property type="entry name" value="Tet_transcr_reg_TetR-rel_C_sf"/>
</dbReference>
<sequence length="198" mass="22371">MKGAATKEKIIQHSAELFNVYGYHGCSLTHIMDATKLKKGGIYNHFKNKDEIALEAFNYNYKRLLKRFKDRLAEDTTCFQKLNSLIDVFVSIYDDPMVMGGGCPVFNTAMDAANTHPLLKAKAQEGVNGLQCYIEMKLKEGIEAREFVEDINISQMATLFIATLEGALVISRVKDSRESIDIAADYLKNYISEKLLRK</sequence>
<dbReference type="SUPFAM" id="SSF48498">
    <property type="entry name" value="Tetracyclin repressor-like, C-terminal domain"/>
    <property type="match status" value="1"/>
</dbReference>
<dbReference type="PANTHER" id="PTHR47506">
    <property type="entry name" value="TRANSCRIPTIONAL REGULATORY PROTEIN"/>
    <property type="match status" value="1"/>
</dbReference>
<protein>
    <submittedName>
        <fullName evidence="6">TetR/AcrR family transcriptional regulator</fullName>
    </submittedName>
</protein>
<dbReference type="Pfam" id="PF16925">
    <property type="entry name" value="TetR_C_13"/>
    <property type="match status" value="1"/>
</dbReference>
<gene>
    <name evidence="6" type="ORF">JL102_10225</name>
</gene>
<accession>A0A937F9P9</accession>